<feature type="compositionally biased region" description="Acidic residues" evidence="4">
    <location>
        <begin position="2261"/>
        <end position="2278"/>
    </location>
</feature>
<evidence type="ECO:0000259" key="7">
    <source>
        <dbReference type="Pfam" id="PF25036"/>
    </source>
</evidence>
<keyword evidence="2" id="KW-0813">Transport</keyword>
<dbReference type="InterPro" id="IPR056748">
    <property type="entry name" value="VPS13-like_C"/>
</dbReference>
<dbReference type="Pfam" id="PF12624">
    <property type="entry name" value="VPS13_N"/>
    <property type="match status" value="1"/>
</dbReference>
<gene>
    <name evidence="9" type="ORF">FSP39_003796</name>
</gene>
<organism evidence="9 10">
    <name type="scientific">Pinctada imbricata</name>
    <name type="common">Atlantic pearl-oyster</name>
    <name type="synonym">Pinctada martensii</name>
    <dbReference type="NCBI Taxonomy" id="66713"/>
    <lineage>
        <taxon>Eukaryota</taxon>
        <taxon>Metazoa</taxon>
        <taxon>Spiralia</taxon>
        <taxon>Lophotrochozoa</taxon>
        <taxon>Mollusca</taxon>
        <taxon>Bivalvia</taxon>
        <taxon>Autobranchia</taxon>
        <taxon>Pteriomorphia</taxon>
        <taxon>Pterioida</taxon>
        <taxon>Pterioidea</taxon>
        <taxon>Pteriidae</taxon>
        <taxon>Pinctada</taxon>
    </lineage>
</organism>
<feature type="domain" description="Chorein N-terminal" evidence="5">
    <location>
        <begin position="1"/>
        <end position="909"/>
    </location>
</feature>
<reference evidence="9" key="1">
    <citation type="submission" date="2019-08" db="EMBL/GenBank/DDBJ databases">
        <title>The improved chromosome-level genome for the pearl oyster Pinctada fucata martensii using PacBio sequencing and Hi-C.</title>
        <authorList>
            <person name="Zheng Z."/>
        </authorList>
    </citation>
    <scope>NUCLEOTIDE SEQUENCE</scope>
    <source>
        <strain evidence="9">ZZ-2019</strain>
        <tissue evidence="9">Adductor muscle</tissue>
    </source>
</reference>
<comment type="similarity">
    <text evidence="1">Belongs to the VPS13 family.</text>
</comment>
<evidence type="ECO:0000313" key="9">
    <source>
        <dbReference type="EMBL" id="KAK3096835.1"/>
    </source>
</evidence>
<evidence type="ECO:0000259" key="6">
    <source>
        <dbReference type="Pfam" id="PF25033"/>
    </source>
</evidence>
<dbReference type="InterPro" id="IPR056747">
    <property type="entry name" value="VPS13-like_M"/>
</dbReference>
<comment type="caution">
    <text evidence="9">The sequence shown here is derived from an EMBL/GenBank/DDBJ whole genome shotgun (WGS) entry which is preliminary data.</text>
</comment>
<name>A0AA88Y7F0_PINIB</name>
<evidence type="ECO:0000256" key="3">
    <source>
        <dbReference type="ARBA" id="ARBA00023055"/>
    </source>
</evidence>
<sequence length="3727" mass="424483">MIKDLIVSKLNQAVSQYVENINPDNITYSLFEGKGELRDLKLKPAALLGKELPVEVKAGYVDYIKIQIPLSNLFLPGSEGMRLELDGLNVLLGPVTDRPYDKERDEELQHAIKTAKLQAFETSTVEIVSEEAKKNPTLFERMGKYILNNIQIKVSNIHIRYEDSVTNGDYSFAVGTILRSLHVVTTDDKWQEAELDSSAKVLHKLGKLTDFSVYWNHYVKDPDLVGKKQRIKTEEWRRLMRSSVSTYKIKEEAFQPILEPVSAEAKIIMNNQDDLQMPKLYIQFSLPEFESVFSRHQYMNLLKWIDSTTRMQVNQRYRKYQPNMPIRHNAKIWWQYAIKAVLEEYIRPYSWQNIVEHSQKARRYKDLFKRHLEHPDNTAFKDVLDHVERSLDITSIMAARGKAKAEFAAEAPERAKRKKKKEGSSGGWFSWIWGSEEEEEDITIDEKDLLSALSSEERKELYNGIGYDENAEKVSLPKEYVAYKIQFEMKKCSATLMNYSKPILQVALSDMLTSYENRPGGEGARVLSNTESFTIEGASVDYNLVSLLTSNGGIYTTDNQMFTLDYELRPLNVNADQSLKLNIRPVEIVYDEHALSQVLMFFQVPDEAGTMDVGSLAREQLEGVMKYSRDTLLYAIEQKSTFHISVHMRSPYIVIPQKGTLHSGGNVLVVDFGKLDVQSELQDKVDEVQNESITELESRLYDKFMVKVTDVKVLIADSGDDWHLKQTTENSKYHILPSTGFVVAFHKTVIPDNYQIPHHKFDARLQTLEINMTDEQLLILYSFIYNFPMPNTAAPVSSYMDRPLESSMARLVRSEAQLEPDIGSLRKLKNSILKRTVVSLEDVEEEEEELVLKDGKKKKTVRVVSPDVESYLSASEDSDDDKKKSEKFQKVKSVDDFLSRNVKMKMLIRVQLGELLVQMSLEQNKKTVDYLMFRLDRIEANMATLVYTGASAPSSCGMEFHAIVGGIRMADKLHTGASGAYLELLKTEAQNELISISYRQITPDCPDFKTKYDSIEHGVSTTFHNMSVIFDQTGICYLKKFLNNFQERLESLEVKEDLPLSPPPQAILRRTDSQSSSLASRAIDLSKRLSSVMDHVDMADRWQSWDQVTFDLLHGTPILTIESKDSPFFDMKVEQFKENNVNPRGRRKSRTELPLDYVIRMRVGNLQFAYISKFLFEIMRFFEPMKSPEITEAATVAMETVTKQVAEIHPTSLAIGVVIDMHIPTVIVPKHSKSPDLFFVKFGNLKVSNVIKTTELENGMDQKWNDFTATLTSMQVSRGKLMNEQFVVMHHVVEPLNFKASLSLALHPFNSDVIYDISGDLDLVKVNLKQTDIRLMMSILRMNLNEGAPTSPRDAVTPTLDNPVPDQGMSTIDATCVTIVPPEESNCYNAIVTMPFTCIYYNIPSLPYLDAVTPTLDDPVPEQGMSTVDATGVTIVPPEESNCYNAIVTMQGLVVCLYEEAENTKVLSDRALMPILSKFEIGRFEIRANTYASGEDKMDVNVSLHTMSIDDVRPDSSIATKRIFYCTRDTVKVAETEEELLPLISVIYKVKANDNQEADIRMEKVTLNVHVPYLLALYNFYVAALGSDTDDVRTLARLTSVTSTSSEGETEMDAPLRPPQTAIRVFGTIKEPEIVLFGDPDKSDSRILVFEADIEFDLQNDPFEQKIRSKVKDMKMYYSFYGSESKTNQWVIQPTTVDFDRCLNIVSNHCQYNISIKELDLYVSPSVLQLMVNVQDMVKTEESKVTQCTTLYSNHCQYNISIKELDLYVSPSVLQLMVNVQDMVKTEESKVTQCTTLYTCSNHCQYNISIKELDLYVSPSVLQLMVNVQDMVKTEESKVTQCTTLYSNHCQYNISIKELDLYVSPSVLQLMVNVQDMVKTEESKVTQCTTLYSYHCQYNISIKELDLYVSPSVLQLMVNVQDMVKTEESKVTQCTTLYSNHCQYNISIKELDLYVSPSVLQMMVNVQDMVKTEESKVTQCTTLYSYHCQYNISIKELDLYVSPSVLQLMVNVQDMVKTEESKPMEDSSFTDTSMEINLWTVTPTNSEKWLSKIDESGEAPNPLTPKNLPSETLNLSVEKINAYFRVRNQDHHVDLLHIYSSVEVDAHDWSKQFHMTGELQLKSSFFNEKLSVWESLIEPVSEKEGLYRPWEGVVKMIRGRSYPMLFNYIQDDFNMEECLRNDVQQMLHKSKRRSSSSESETDSSTEMTVLRSKETRKRSRIASDKSYESLKQGSIQGESDTEPDGLIQSITNKLGGIFSDDSSEDADVSDTDENDDTFDPSLDKPVFLTPKGPIQVSRDQGFDEVDAPMGDVIESEEEDYPQSLYLIVASQDRLLLNVTPQALSVLRDITEVLVNKFDYPLSTLLQVDIVIPSFICNETDGLITNILGGIGHIALSAGAFVFDDDDDYLSGGGMDKNRMKIQVDGFDLSSTILHKRACRRLLSLAPEKNSTQYWYVLDIDVWHGRKVLNILSPMKVCNNLTVDIDVYCKTEDLKQYKVDEVTMETGPYTKLASISPSEEYHVPLFLACHCDVFVCPTSLPYRVHQNGIWWKDILLTKEKSKTYSCLSNMDEKSFNVKVLCKEGQRLIPPQDVPRGVPYYTLDIRPPVRIHNYLPFDLQFSLEGSGSFSSLLHGDSTALHTIDLTEPSKLHISDYLGCDWTGLFDISQDQEEFKAVAMSPFDFSSEENHNKHLALSIHSSQSTALDLYVYSPYWIINKTDLPIQLRGSNSDAVFDCSPQQAAPLLFRFKKNRRKKAKVKVFSSKWSQSFSMDTVGNSGVVICHDKERKKKYRLMLQFQWSFLKLTRIVTITPFFLVVNKSSQNLWYMEEDESTDLWLELKMGQCAPYWPATDSEKMFVKYDDSTVVSEHFPVNIPHNTVLRMEQGSALCVEVIGGLENPRTITFSDYDIGEAPVRVENLCDDVFIVIHQKGQHQMTVLSQNESILYTWDDPTGARKLMWNVYGRSDKQDSEIDINKDSYNLTQLSVKYVQASGTYNYKDSVDGSTLDSSPEDDSDVGDTVDGSTSLKTKSVKMTIYWVSFLDGQQRVIIFTTDERVARATRMMNEGEQASLVSVLSLDSIMLSVISEYYKEVALVTITSSPAIWEIEVKAKWKLLEDVTLVTWLEDKWIHGVTQDSLEDRIEVDFSKMQMTKPYMGELRRKCPPGLFLQYRQSPHQTFVHTKVQKVQIDNQLYDAYYQTVLNSYPTPVSLLKRQGPKPFIEFGMIRRTVPENHVDTFRQLQLIVQEFNVQLDWGFIESIQDVFADLMPTEDSESERLKQDILISQRSLKEISSVMSAGSSHRIFFETMKISPMKIHVSFSLRGNPHLTRDVQPSLASDIKEFLRNSIGATFTEVKDIELKMALFEVKGCSMTYPKMSSQLLAHYRQQLFLQFYVVIFGLDVLGNPYGLFKDILQGIGEFFYDPILDTIQGEDGISDNMMRGFQSAMGHIVGKYLATIEIWKAGGTANSVARITGSLGNAFAYLSFDDDFQRRRRRRLQQQPPDLPHSLAMAGKGFLSGIRFGLSGIVLDPLQGATEEGVEGFFKGLGKGLLGLITQPIGGVLDMVSLAFDGVRRSAEFEGGVIFRMRLPRFINRYKGLEPYSAYKARGNHLLYSIKDGQFTESEIFIDFAPLSHEERADLLFITTKHLLYLEKSRFVSGYGLEWKVELSSILGVPKLLEGEKKLIITLKDKCGTVFSDNRVEITSVDADILKWVQGKIEKVLRYRIYV</sequence>
<evidence type="ECO:0000256" key="1">
    <source>
        <dbReference type="ARBA" id="ARBA00006545"/>
    </source>
</evidence>
<keyword evidence="3" id="KW-0445">Lipid transport</keyword>
<feature type="compositionally biased region" description="Polar residues" evidence="4">
    <location>
        <begin position="2229"/>
        <end position="2238"/>
    </location>
</feature>
<evidence type="ECO:0000259" key="5">
    <source>
        <dbReference type="Pfam" id="PF12624"/>
    </source>
</evidence>
<evidence type="ECO:0000256" key="4">
    <source>
        <dbReference type="SAM" id="MobiDB-lite"/>
    </source>
</evidence>
<dbReference type="GO" id="GO:0006623">
    <property type="term" value="P:protein targeting to vacuole"/>
    <property type="evidence" value="ECO:0007669"/>
    <property type="project" value="TreeGrafter"/>
</dbReference>
<dbReference type="Proteomes" id="UP001186944">
    <property type="component" value="Unassembled WGS sequence"/>
</dbReference>
<dbReference type="Pfam" id="PF25036">
    <property type="entry name" value="VPS13_VAB"/>
    <property type="match status" value="1"/>
</dbReference>
<feature type="region of interest" description="Disordered" evidence="4">
    <location>
        <begin position="2999"/>
        <end position="3021"/>
    </location>
</feature>
<dbReference type="InterPro" id="IPR009543">
    <property type="entry name" value="VPS13_VAB"/>
</dbReference>
<dbReference type="Pfam" id="PF25037">
    <property type="entry name" value="VPS13_C"/>
    <property type="match status" value="1"/>
</dbReference>
<dbReference type="EMBL" id="VSWD01000007">
    <property type="protein sequence ID" value="KAK3096835.1"/>
    <property type="molecule type" value="Genomic_DNA"/>
</dbReference>
<feature type="region of interest" description="Disordered" evidence="4">
    <location>
        <begin position="2188"/>
        <end position="2284"/>
    </location>
</feature>
<dbReference type="InterPro" id="IPR026847">
    <property type="entry name" value="VPS13"/>
</dbReference>
<dbReference type="PANTHER" id="PTHR16166">
    <property type="entry name" value="VACUOLAR PROTEIN SORTING-ASSOCIATED PROTEIN VPS13"/>
    <property type="match status" value="1"/>
</dbReference>
<feature type="compositionally biased region" description="Acidic residues" evidence="4">
    <location>
        <begin position="3008"/>
        <end position="3017"/>
    </location>
</feature>
<feature type="domain" description="Vacuolar protein sorting-associated protein 13 VPS13 adaptor binding" evidence="7">
    <location>
        <begin position="2419"/>
        <end position="2952"/>
    </location>
</feature>
<evidence type="ECO:0000256" key="2">
    <source>
        <dbReference type="ARBA" id="ARBA00022448"/>
    </source>
</evidence>
<protein>
    <submittedName>
        <fullName evidence="9">Uncharacterized protein</fullName>
    </submittedName>
</protein>
<dbReference type="PANTHER" id="PTHR16166:SF146">
    <property type="entry name" value="VACUOLAR PROTEIN SORTING-ASSOCIATED PROTEIN 13A-LIKE ISOFORM X1"/>
    <property type="match status" value="1"/>
</dbReference>
<evidence type="ECO:0000313" key="10">
    <source>
        <dbReference type="Proteomes" id="UP001186944"/>
    </source>
</evidence>
<dbReference type="GO" id="GO:0045053">
    <property type="term" value="P:protein retention in Golgi apparatus"/>
    <property type="evidence" value="ECO:0007669"/>
    <property type="project" value="TreeGrafter"/>
</dbReference>
<feature type="domain" description="Intermembrane lipid transfer protein VPS13-like C-terminal" evidence="8">
    <location>
        <begin position="3585"/>
        <end position="3693"/>
    </location>
</feature>
<dbReference type="GO" id="GO:0006869">
    <property type="term" value="P:lipid transport"/>
    <property type="evidence" value="ECO:0007669"/>
    <property type="project" value="UniProtKB-KW"/>
</dbReference>
<evidence type="ECO:0000259" key="8">
    <source>
        <dbReference type="Pfam" id="PF25037"/>
    </source>
</evidence>
<proteinExistence type="inferred from homology"/>
<dbReference type="Pfam" id="PF25033">
    <property type="entry name" value="VPS13_M"/>
    <property type="match status" value="1"/>
</dbReference>
<dbReference type="InterPro" id="IPR026854">
    <property type="entry name" value="VPS13_N"/>
</dbReference>
<accession>A0AA88Y7F0</accession>
<feature type="domain" description="VPS13-like middle region" evidence="6">
    <location>
        <begin position="1142"/>
        <end position="1734"/>
    </location>
</feature>
<keyword evidence="10" id="KW-1185">Reference proteome</keyword>
<feature type="compositionally biased region" description="Low complexity" evidence="4">
    <location>
        <begin position="2196"/>
        <end position="2205"/>
    </location>
</feature>